<dbReference type="EMBL" id="OC000663">
    <property type="protein sequence ID" value="CAD7257997.1"/>
    <property type="molecule type" value="Genomic_DNA"/>
</dbReference>
<evidence type="ECO:0000313" key="2">
    <source>
        <dbReference type="EMBL" id="CAD7257997.1"/>
    </source>
</evidence>
<accession>A0A7R9FXE2</accession>
<sequence length="119" mass="12918">MENHLGNPPTHPTEIRTSISPSSAVKQLSTTNALANYATEAAVELNTTIALATYVTDSGAVLSLREPGPSDPEVCVECSLVLCRQIKTLCHPCVNQALLIQECMYWSNADKYRRCAIPV</sequence>
<reference evidence="2" key="1">
    <citation type="submission" date="2020-11" db="EMBL/GenBank/DDBJ databases">
        <authorList>
            <person name="Tran Van P."/>
        </authorList>
    </citation>
    <scope>NUCLEOTIDE SEQUENCE</scope>
</reference>
<organism evidence="2">
    <name type="scientific">Timema shepardi</name>
    <name type="common">Walking stick</name>
    <dbReference type="NCBI Taxonomy" id="629360"/>
    <lineage>
        <taxon>Eukaryota</taxon>
        <taxon>Metazoa</taxon>
        <taxon>Ecdysozoa</taxon>
        <taxon>Arthropoda</taxon>
        <taxon>Hexapoda</taxon>
        <taxon>Insecta</taxon>
        <taxon>Pterygota</taxon>
        <taxon>Neoptera</taxon>
        <taxon>Polyneoptera</taxon>
        <taxon>Phasmatodea</taxon>
        <taxon>Timematodea</taxon>
        <taxon>Timematoidea</taxon>
        <taxon>Timematidae</taxon>
        <taxon>Timema</taxon>
    </lineage>
</organism>
<name>A0A7R9FXE2_TIMSH</name>
<evidence type="ECO:0000256" key="1">
    <source>
        <dbReference type="SAM" id="MobiDB-lite"/>
    </source>
</evidence>
<dbReference type="AlphaFoldDB" id="A0A7R9FXE2"/>
<proteinExistence type="predicted"/>
<gene>
    <name evidence="2" type="ORF">TSIB3V08_LOCUS2242</name>
</gene>
<feature type="region of interest" description="Disordered" evidence="1">
    <location>
        <begin position="1"/>
        <end position="22"/>
    </location>
</feature>
<protein>
    <submittedName>
        <fullName evidence="2">Uncharacterized protein</fullName>
    </submittedName>
</protein>